<evidence type="ECO:0000313" key="2">
    <source>
        <dbReference type="Proteomes" id="UP001552299"/>
    </source>
</evidence>
<reference evidence="1 2" key="1">
    <citation type="journal article" date="2024" name="Plant Biotechnol. J.">
        <title>Dendrobium thyrsiflorum genome and its molecular insights into genes involved in important horticultural traits.</title>
        <authorList>
            <person name="Chen B."/>
            <person name="Wang J.Y."/>
            <person name="Zheng P.J."/>
            <person name="Li K.L."/>
            <person name="Liang Y.M."/>
            <person name="Chen X.F."/>
            <person name="Zhang C."/>
            <person name="Zhao X."/>
            <person name="He X."/>
            <person name="Zhang G.Q."/>
            <person name="Liu Z.J."/>
            <person name="Xu Q."/>
        </authorList>
    </citation>
    <scope>NUCLEOTIDE SEQUENCE [LARGE SCALE GENOMIC DNA]</scope>
    <source>
        <strain evidence="1">GZMU011</strain>
    </source>
</reference>
<dbReference type="EMBL" id="JANQDX010000018">
    <property type="protein sequence ID" value="KAL0907008.1"/>
    <property type="molecule type" value="Genomic_DNA"/>
</dbReference>
<dbReference type="AlphaFoldDB" id="A0ABD0U4G1"/>
<gene>
    <name evidence="1" type="ORF">M5K25_025544</name>
</gene>
<name>A0ABD0U4G1_DENTH</name>
<dbReference type="Proteomes" id="UP001552299">
    <property type="component" value="Unassembled WGS sequence"/>
</dbReference>
<proteinExistence type="predicted"/>
<sequence>MIGQGEVLAIHGDSTVDFMPMRIVQKMRIILQSNTKVTLVPSSNLVWKAKIQIGEILPWCSAYLYLAEIHASEEKKDEYYHDVYE</sequence>
<comment type="caution">
    <text evidence="1">The sequence shown here is derived from an EMBL/GenBank/DDBJ whole genome shotgun (WGS) entry which is preliminary data.</text>
</comment>
<keyword evidence="2" id="KW-1185">Reference proteome</keyword>
<protein>
    <submittedName>
        <fullName evidence="1">Uncharacterized protein</fullName>
    </submittedName>
</protein>
<evidence type="ECO:0000313" key="1">
    <source>
        <dbReference type="EMBL" id="KAL0907008.1"/>
    </source>
</evidence>
<accession>A0ABD0U4G1</accession>
<organism evidence="1 2">
    <name type="scientific">Dendrobium thyrsiflorum</name>
    <name type="common">Pinecone-like raceme dendrobium</name>
    <name type="synonym">Orchid</name>
    <dbReference type="NCBI Taxonomy" id="117978"/>
    <lineage>
        <taxon>Eukaryota</taxon>
        <taxon>Viridiplantae</taxon>
        <taxon>Streptophyta</taxon>
        <taxon>Embryophyta</taxon>
        <taxon>Tracheophyta</taxon>
        <taxon>Spermatophyta</taxon>
        <taxon>Magnoliopsida</taxon>
        <taxon>Liliopsida</taxon>
        <taxon>Asparagales</taxon>
        <taxon>Orchidaceae</taxon>
        <taxon>Epidendroideae</taxon>
        <taxon>Malaxideae</taxon>
        <taxon>Dendrobiinae</taxon>
        <taxon>Dendrobium</taxon>
    </lineage>
</organism>